<dbReference type="PANTHER" id="PTHR24305:SF232">
    <property type="entry name" value="P450, PUTATIVE (EUROFUNG)-RELATED"/>
    <property type="match status" value="1"/>
</dbReference>
<evidence type="ECO:0000313" key="8">
    <source>
        <dbReference type="EMBL" id="KAJ5241462.1"/>
    </source>
</evidence>
<name>A0A9W9TU95_PENCI</name>
<protein>
    <submittedName>
        <fullName evidence="8">Pisatin demethylase</fullName>
    </submittedName>
</protein>
<dbReference type="PRINTS" id="PR00385">
    <property type="entry name" value="P450"/>
</dbReference>
<keyword evidence="6 7" id="KW-0349">Heme</keyword>
<keyword evidence="5 6" id="KW-0408">Iron</keyword>
<keyword evidence="3 6" id="KW-0479">Metal-binding</keyword>
<dbReference type="GO" id="GO:0020037">
    <property type="term" value="F:heme binding"/>
    <property type="evidence" value="ECO:0007669"/>
    <property type="project" value="InterPro"/>
</dbReference>
<dbReference type="GO" id="GO:0005506">
    <property type="term" value="F:iron ion binding"/>
    <property type="evidence" value="ECO:0007669"/>
    <property type="project" value="InterPro"/>
</dbReference>
<reference evidence="8" key="2">
    <citation type="journal article" date="2023" name="IMA Fungus">
        <title>Comparative genomic study of the Penicillium genus elucidates a diverse pangenome and 15 lateral gene transfer events.</title>
        <authorList>
            <person name="Petersen C."/>
            <person name="Sorensen T."/>
            <person name="Nielsen M.R."/>
            <person name="Sondergaard T.E."/>
            <person name="Sorensen J.L."/>
            <person name="Fitzpatrick D.A."/>
            <person name="Frisvad J.C."/>
            <person name="Nielsen K.L."/>
        </authorList>
    </citation>
    <scope>NUCLEOTIDE SEQUENCE</scope>
    <source>
        <strain evidence="8">IBT 23319</strain>
    </source>
</reference>
<proteinExistence type="inferred from homology"/>
<dbReference type="RefSeq" id="XP_056504467.1">
    <property type="nucleotide sequence ID" value="XM_056641973.1"/>
</dbReference>
<keyword evidence="7" id="KW-0503">Monooxygenase</keyword>
<evidence type="ECO:0000256" key="2">
    <source>
        <dbReference type="ARBA" id="ARBA00010617"/>
    </source>
</evidence>
<accession>A0A9W9TU95</accession>
<evidence type="ECO:0000256" key="5">
    <source>
        <dbReference type="ARBA" id="ARBA00023004"/>
    </source>
</evidence>
<sequence>MTSVLELESAVDSCSETLIFQLRRFADQKTPVDLGAWLQYYAFDVVGELTFAKKLGFLEGGQDVDGMMEAIRGMLAYASICGQVPEMHPLLLGNPLFPILIPSMESWDKVLQFTLKSMSSRSFIERDGELQSDKKEGGKDMMSKWMALHRSDPERMSTKDVMVHLSANVFAGSDTTAIALRAVFYLLMRNPHVLAKLQSEIDSAANEDKLGNPISYRESTTYLPYLGAVLKEAMRLHPSTGLIIEREVPKEGVVICGKQIPGGTIVGINAWVVHRNAELYPKPDSFIPERWLDSSPEKLKEMEQGFFNFGYGARTCIGKNVSLMEMYKIVPLLLREFEIQLQDPSKDWKTRNVWFVQQEGMICELVKKK</sequence>
<dbReference type="InterPro" id="IPR001128">
    <property type="entry name" value="Cyt_P450"/>
</dbReference>
<dbReference type="GO" id="GO:0043386">
    <property type="term" value="P:mycotoxin biosynthetic process"/>
    <property type="evidence" value="ECO:0007669"/>
    <property type="project" value="UniProtKB-ARBA"/>
</dbReference>
<dbReference type="InterPro" id="IPR036396">
    <property type="entry name" value="Cyt_P450_sf"/>
</dbReference>
<dbReference type="OrthoDB" id="3934656at2759"/>
<dbReference type="CDD" id="cd11060">
    <property type="entry name" value="CYP57A1-like"/>
    <property type="match status" value="1"/>
</dbReference>
<evidence type="ECO:0000256" key="7">
    <source>
        <dbReference type="RuleBase" id="RU000461"/>
    </source>
</evidence>
<evidence type="ECO:0000256" key="1">
    <source>
        <dbReference type="ARBA" id="ARBA00001971"/>
    </source>
</evidence>
<gene>
    <name evidence="8" type="ORF">N7469_003053</name>
</gene>
<evidence type="ECO:0000313" key="9">
    <source>
        <dbReference type="Proteomes" id="UP001147733"/>
    </source>
</evidence>
<dbReference type="SUPFAM" id="SSF48264">
    <property type="entry name" value="Cytochrome P450"/>
    <property type="match status" value="1"/>
</dbReference>
<comment type="cofactor">
    <cofactor evidence="1 6">
        <name>heme</name>
        <dbReference type="ChEBI" id="CHEBI:30413"/>
    </cofactor>
</comment>
<comment type="caution">
    <text evidence="8">The sequence shown here is derived from an EMBL/GenBank/DDBJ whole genome shotgun (WGS) entry which is preliminary data.</text>
</comment>
<evidence type="ECO:0000256" key="4">
    <source>
        <dbReference type="ARBA" id="ARBA00023002"/>
    </source>
</evidence>
<evidence type="ECO:0000256" key="3">
    <source>
        <dbReference type="ARBA" id="ARBA00022723"/>
    </source>
</evidence>
<dbReference type="InterPro" id="IPR017972">
    <property type="entry name" value="Cyt_P450_CS"/>
</dbReference>
<keyword evidence="4 7" id="KW-0560">Oxidoreductase</keyword>
<dbReference type="PRINTS" id="PR00463">
    <property type="entry name" value="EP450I"/>
</dbReference>
<keyword evidence="9" id="KW-1185">Reference proteome</keyword>
<dbReference type="PROSITE" id="PS00086">
    <property type="entry name" value="CYTOCHROME_P450"/>
    <property type="match status" value="1"/>
</dbReference>
<dbReference type="Proteomes" id="UP001147733">
    <property type="component" value="Unassembled WGS sequence"/>
</dbReference>
<feature type="binding site" description="axial binding residue" evidence="6">
    <location>
        <position position="316"/>
    </location>
    <ligand>
        <name>heme</name>
        <dbReference type="ChEBI" id="CHEBI:30413"/>
    </ligand>
    <ligandPart>
        <name>Fe</name>
        <dbReference type="ChEBI" id="CHEBI:18248"/>
    </ligandPart>
</feature>
<reference evidence="8" key="1">
    <citation type="submission" date="2022-11" db="EMBL/GenBank/DDBJ databases">
        <authorList>
            <person name="Petersen C."/>
        </authorList>
    </citation>
    <scope>NUCLEOTIDE SEQUENCE</scope>
    <source>
        <strain evidence="8">IBT 23319</strain>
    </source>
</reference>
<dbReference type="GeneID" id="81381140"/>
<evidence type="ECO:0000256" key="6">
    <source>
        <dbReference type="PIRSR" id="PIRSR602401-1"/>
    </source>
</evidence>
<dbReference type="EMBL" id="JAPQKT010000002">
    <property type="protein sequence ID" value="KAJ5241462.1"/>
    <property type="molecule type" value="Genomic_DNA"/>
</dbReference>
<dbReference type="Gene3D" id="1.10.630.10">
    <property type="entry name" value="Cytochrome P450"/>
    <property type="match status" value="1"/>
</dbReference>
<dbReference type="GO" id="GO:0016705">
    <property type="term" value="F:oxidoreductase activity, acting on paired donors, with incorporation or reduction of molecular oxygen"/>
    <property type="evidence" value="ECO:0007669"/>
    <property type="project" value="InterPro"/>
</dbReference>
<dbReference type="Pfam" id="PF00067">
    <property type="entry name" value="p450"/>
    <property type="match status" value="1"/>
</dbReference>
<dbReference type="AlphaFoldDB" id="A0A9W9TU95"/>
<organism evidence="8 9">
    <name type="scientific">Penicillium citrinum</name>
    <dbReference type="NCBI Taxonomy" id="5077"/>
    <lineage>
        <taxon>Eukaryota</taxon>
        <taxon>Fungi</taxon>
        <taxon>Dikarya</taxon>
        <taxon>Ascomycota</taxon>
        <taxon>Pezizomycotina</taxon>
        <taxon>Eurotiomycetes</taxon>
        <taxon>Eurotiomycetidae</taxon>
        <taxon>Eurotiales</taxon>
        <taxon>Aspergillaceae</taxon>
        <taxon>Penicillium</taxon>
    </lineage>
</organism>
<dbReference type="InterPro" id="IPR002401">
    <property type="entry name" value="Cyt_P450_E_grp-I"/>
</dbReference>
<dbReference type="PANTHER" id="PTHR24305">
    <property type="entry name" value="CYTOCHROME P450"/>
    <property type="match status" value="1"/>
</dbReference>
<dbReference type="GO" id="GO:0004497">
    <property type="term" value="F:monooxygenase activity"/>
    <property type="evidence" value="ECO:0007669"/>
    <property type="project" value="UniProtKB-KW"/>
</dbReference>
<comment type="similarity">
    <text evidence="2 7">Belongs to the cytochrome P450 family.</text>
</comment>
<dbReference type="InterPro" id="IPR050121">
    <property type="entry name" value="Cytochrome_P450_monoxygenase"/>
</dbReference>